<dbReference type="RefSeq" id="WP_003659386.1">
    <property type="nucleotide sequence ID" value="NC_022112.1"/>
</dbReference>
<evidence type="ECO:0000259" key="5">
    <source>
        <dbReference type="Pfam" id="PF01420"/>
    </source>
</evidence>
<dbReference type="GO" id="GO:0009307">
    <property type="term" value="P:DNA restriction-modification system"/>
    <property type="evidence" value="ECO:0007669"/>
    <property type="project" value="UniProtKB-KW"/>
</dbReference>
<evidence type="ECO:0000256" key="4">
    <source>
        <dbReference type="SAM" id="Coils"/>
    </source>
</evidence>
<dbReference type="KEGG" id="lpi:LBPG_02015"/>
<feature type="coiled-coil region" evidence="4">
    <location>
        <begin position="179"/>
        <end position="206"/>
    </location>
</feature>
<keyword evidence="2" id="KW-0680">Restriction system</keyword>
<accession>A0A826HXR6</accession>
<dbReference type="InterPro" id="IPR052021">
    <property type="entry name" value="Type-I_RS_S_subunit"/>
</dbReference>
<evidence type="ECO:0000256" key="1">
    <source>
        <dbReference type="ARBA" id="ARBA00010923"/>
    </source>
</evidence>
<organism evidence="6 7">
    <name type="scientific">Lacticaseibacillus paracasei subsp. paracasei 8700:2</name>
    <dbReference type="NCBI Taxonomy" id="537973"/>
    <lineage>
        <taxon>Bacteria</taxon>
        <taxon>Bacillati</taxon>
        <taxon>Bacillota</taxon>
        <taxon>Bacilli</taxon>
        <taxon>Lactobacillales</taxon>
        <taxon>Lactobacillaceae</taxon>
        <taxon>Lacticaseibacillus</taxon>
    </lineage>
</organism>
<dbReference type="Gene3D" id="3.90.220.20">
    <property type="entry name" value="DNA methylase specificity domains"/>
    <property type="match status" value="2"/>
</dbReference>
<dbReference type="InterPro" id="IPR000055">
    <property type="entry name" value="Restrct_endonuc_typeI_TRD"/>
</dbReference>
<dbReference type="EMBL" id="CP002391">
    <property type="protein sequence ID" value="EEQ66566.1"/>
    <property type="molecule type" value="Genomic_DNA"/>
</dbReference>
<name>A0A826HXR6_LACPA</name>
<dbReference type="InterPro" id="IPR044946">
    <property type="entry name" value="Restrct_endonuc_typeI_TRD_sf"/>
</dbReference>
<gene>
    <name evidence="6" type="ORF">LBPG_02015</name>
</gene>
<evidence type="ECO:0000313" key="7">
    <source>
        <dbReference type="Proteomes" id="UP000015927"/>
    </source>
</evidence>
<dbReference type="GO" id="GO:0003677">
    <property type="term" value="F:DNA binding"/>
    <property type="evidence" value="ECO:0007669"/>
    <property type="project" value="UniProtKB-KW"/>
</dbReference>
<dbReference type="Gene3D" id="1.10.287.1120">
    <property type="entry name" value="Bipartite methylase S protein"/>
    <property type="match status" value="1"/>
</dbReference>
<evidence type="ECO:0000256" key="2">
    <source>
        <dbReference type="ARBA" id="ARBA00022747"/>
    </source>
</evidence>
<dbReference type="GeneID" id="77229876"/>
<keyword evidence="3" id="KW-0238">DNA-binding</keyword>
<dbReference type="PANTHER" id="PTHR30408:SF12">
    <property type="entry name" value="TYPE I RESTRICTION ENZYME MJAVIII SPECIFICITY SUBUNIT"/>
    <property type="match status" value="1"/>
</dbReference>
<feature type="domain" description="Type I restriction modification DNA specificity" evidence="5">
    <location>
        <begin position="19"/>
        <end position="198"/>
    </location>
</feature>
<comment type="similarity">
    <text evidence="1">Belongs to the type-I restriction system S methylase family.</text>
</comment>
<dbReference type="REBASE" id="75998">
    <property type="entry name" value="S2.Lpa8700ORF2016P"/>
</dbReference>
<sequence length="402" mass="45332">MSKDAKNVPALRFKGYSDAWEKRKYGDIAKSFQYGLNAPAKKFDGINKYLRITDIDDLTRLFKQESLTSPDTNLSNASTYLLKQGDVLFARTGASTGKTYKYRKGDGKVYFAGFLIRADLKPKFDSEFFYQTTLTDSFLDFVKVTSQRSGQPGINSKEYANKAIQVPELSEQQRIGSVLAIYDNLIAATQDKIDALEQAKKALLQRLFDQSWRFKGYSDPWEKRKVSDYLCESRIPGSNGLKAKKLTVKLWGKGVVPKNETYSGSIKTKYYVRSANQLIYGKLDFLHAAFGIVPQSLDGWESTIDSPAFDVNTSIGNAAFLLALFLRPNFYLREGIRANGSRKAKRIHEDTFLSMSISAPQRKEQDQIAVVLDKTELLIAATQSRLSSLELLKKALLQDLFI</sequence>
<dbReference type="Proteomes" id="UP000015927">
    <property type="component" value="Chromosome"/>
</dbReference>
<protein>
    <recommendedName>
        <fullName evidence="5">Type I restriction modification DNA specificity domain-containing protein</fullName>
    </recommendedName>
</protein>
<dbReference type="PANTHER" id="PTHR30408">
    <property type="entry name" value="TYPE-1 RESTRICTION ENZYME ECOKI SPECIFICITY PROTEIN"/>
    <property type="match status" value="1"/>
</dbReference>
<evidence type="ECO:0000313" key="6">
    <source>
        <dbReference type="EMBL" id="EEQ66566.1"/>
    </source>
</evidence>
<dbReference type="SUPFAM" id="SSF116734">
    <property type="entry name" value="DNA methylase specificity domain"/>
    <property type="match status" value="2"/>
</dbReference>
<keyword evidence="4" id="KW-0175">Coiled coil</keyword>
<dbReference type="AlphaFoldDB" id="A0A826HXR6"/>
<dbReference type="Pfam" id="PF01420">
    <property type="entry name" value="Methylase_S"/>
    <property type="match status" value="1"/>
</dbReference>
<evidence type="ECO:0000256" key="3">
    <source>
        <dbReference type="ARBA" id="ARBA00023125"/>
    </source>
</evidence>
<proteinExistence type="inferred from homology"/>
<dbReference type="CDD" id="cd17521">
    <property type="entry name" value="RMtype1_S_Sau13435ORF2165P_TRD2-CR2_like"/>
    <property type="match status" value="1"/>
</dbReference>
<reference evidence="6 7" key="1">
    <citation type="submission" date="2010-12" db="EMBL/GenBank/DDBJ databases">
        <title>The Genome Sequence of Lactobacillus paracasei subsp. paracasei strain 8700:2.</title>
        <authorList>
            <consortium name="The Broad Institute Genome Sequencing Platform"/>
            <person name="Ward D."/>
            <person name="Earl A."/>
            <person name="Feldgarden M."/>
            <person name="Young S.K."/>
            <person name="Gargeya S."/>
            <person name="Zeng Q."/>
            <person name="Alvarado L."/>
            <person name="Berlin A."/>
            <person name="Bochicchio J."/>
            <person name="Chapman S.B."/>
            <person name="Chen Z."/>
            <person name="Freedman E."/>
            <person name="Gellesch M."/>
            <person name="Goldberg J."/>
            <person name="Griggs A."/>
            <person name="Gujja S."/>
            <person name="Heilman E."/>
            <person name="Heiman D."/>
            <person name="Howarth C."/>
            <person name="Mehta T."/>
            <person name="Neiman D."/>
            <person name="Pearson M."/>
            <person name="Roberts A."/>
            <person name="Saif S."/>
            <person name="Shea T."/>
            <person name="Shenoy N."/>
            <person name="Sisk P."/>
            <person name="Stolte C."/>
            <person name="Sykes S."/>
            <person name="White J."/>
            <person name="Yandava C."/>
            <person name="Saulnier D."/>
            <person name="Haas B."/>
            <person name="Nusbaum C."/>
            <person name="Birren B."/>
        </authorList>
    </citation>
    <scope>NUCLEOTIDE SEQUENCE [LARGE SCALE GENOMIC DNA]</scope>
    <source>
        <strain evidence="6 7">8700:2</strain>
    </source>
</reference>